<keyword evidence="1" id="KW-0677">Repeat</keyword>
<accession>A0A8S2UKC3</accession>
<feature type="non-terminal residue" evidence="4">
    <location>
        <position position="1"/>
    </location>
</feature>
<evidence type="ECO:0000256" key="1">
    <source>
        <dbReference type="ARBA" id="ARBA00022737"/>
    </source>
</evidence>
<dbReference type="InterPro" id="IPR002110">
    <property type="entry name" value="Ankyrin_rpt"/>
</dbReference>
<dbReference type="Proteomes" id="UP000681720">
    <property type="component" value="Unassembled WGS sequence"/>
</dbReference>
<reference evidence="4" key="1">
    <citation type="submission" date="2021-02" db="EMBL/GenBank/DDBJ databases">
        <authorList>
            <person name="Nowell W R."/>
        </authorList>
    </citation>
    <scope>NUCLEOTIDE SEQUENCE</scope>
</reference>
<feature type="repeat" description="ANK" evidence="3">
    <location>
        <begin position="57"/>
        <end position="89"/>
    </location>
</feature>
<dbReference type="AlphaFoldDB" id="A0A8S2UKC3"/>
<proteinExistence type="predicted"/>
<dbReference type="EMBL" id="CAJOBJ010045636">
    <property type="protein sequence ID" value="CAF4348724.1"/>
    <property type="molecule type" value="Genomic_DNA"/>
</dbReference>
<feature type="non-terminal residue" evidence="4">
    <location>
        <position position="101"/>
    </location>
</feature>
<evidence type="ECO:0000256" key="3">
    <source>
        <dbReference type="PROSITE-ProRule" id="PRU00023"/>
    </source>
</evidence>
<dbReference type="PANTHER" id="PTHR24189">
    <property type="entry name" value="MYOTROPHIN"/>
    <property type="match status" value="1"/>
</dbReference>
<dbReference type="Gene3D" id="1.25.40.20">
    <property type="entry name" value="Ankyrin repeat-containing domain"/>
    <property type="match status" value="1"/>
</dbReference>
<dbReference type="Pfam" id="PF12796">
    <property type="entry name" value="Ank_2"/>
    <property type="match status" value="1"/>
</dbReference>
<dbReference type="PANTHER" id="PTHR24189:SF50">
    <property type="entry name" value="ANKYRIN REPEAT AND SOCS BOX PROTEIN 2"/>
    <property type="match status" value="1"/>
</dbReference>
<dbReference type="SMART" id="SM00248">
    <property type="entry name" value="ANK"/>
    <property type="match status" value="2"/>
</dbReference>
<evidence type="ECO:0000256" key="2">
    <source>
        <dbReference type="ARBA" id="ARBA00023043"/>
    </source>
</evidence>
<name>A0A8S2UKC3_9BILA</name>
<dbReference type="SUPFAM" id="SSF48403">
    <property type="entry name" value="Ankyrin repeat"/>
    <property type="match status" value="1"/>
</dbReference>
<dbReference type="InterPro" id="IPR050745">
    <property type="entry name" value="Multifunctional_regulatory"/>
</dbReference>
<organism evidence="4 5">
    <name type="scientific">Rotaria magnacalcarata</name>
    <dbReference type="NCBI Taxonomy" id="392030"/>
    <lineage>
        <taxon>Eukaryota</taxon>
        <taxon>Metazoa</taxon>
        <taxon>Spiralia</taxon>
        <taxon>Gnathifera</taxon>
        <taxon>Rotifera</taxon>
        <taxon>Eurotatoria</taxon>
        <taxon>Bdelloidea</taxon>
        <taxon>Philodinida</taxon>
        <taxon>Philodinidae</taxon>
        <taxon>Rotaria</taxon>
    </lineage>
</organism>
<dbReference type="PROSITE" id="PS50088">
    <property type="entry name" value="ANK_REPEAT"/>
    <property type="match status" value="1"/>
</dbReference>
<evidence type="ECO:0000313" key="4">
    <source>
        <dbReference type="EMBL" id="CAF4348724.1"/>
    </source>
</evidence>
<dbReference type="InterPro" id="IPR036770">
    <property type="entry name" value="Ankyrin_rpt-contain_sf"/>
</dbReference>
<sequence>KSEIEALGTNTLTSIDNRLDLVEEVSALWAAAAVNNLDIVKLLIERGNANINHLIKTHSTALRAAYFQNNLEMVRYLVEHGANPHQSKKGNYTNLMLSACR</sequence>
<evidence type="ECO:0000313" key="5">
    <source>
        <dbReference type="Proteomes" id="UP000681720"/>
    </source>
</evidence>
<comment type="caution">
    <text evidence="4">The sequence shown here is derived from an EMBL/GenBank/DDBJ whole genome shotgun (WGS) entry which is preliminary data.</text>
</comment>
<gene>
    <name evidence="4" type="ORF">GIL414_LOCUS27884</name>
</gene>
<keyword evidence="2 3" id="KW-0040">ANK repeat</keyword>
<protein>
    <submittedName>
        <fullName evidence="4">Uncharacterized protein</fullName>
    </submittedName>
</protein>